<name>A0ACB8EPN3_9SAUR</name>
<evidence type="ECO:0000313" key="2">
    <source>
        <dbReference type="Proteomes" id="UP000827872"/>
    </source>
</evidence>
<organism evidence="1 2">
    <name type="scientific">Sphaerodactylus townsendi</name>
    <dbReference type="NCBI Taxonomy" id="933632"/>
    <lineage>
        <taxon>Eukaryota</taxon>
        <taxon>Metazoa</taxon>
        <taxon>Chordata</taxon>
        <taxon>Craniata</taxon>
        <taxon>Vertebrata</taxon>
        <taxon>Euteleostomi</taxon>
        <taxon>Lepidosauria</taxon>
        <taxon>Squamata</taxon>
        <taxon>Bifurcata</taxon>
        <taxon>Gekkota</taxon>
        <taxon>Sphaerodactylidae</taxon>
        <taxon>Sphaerodactylus</taxon>
    </lineage>
</organism>
<evidence type="ECO:0000313" key="1">
    <source>
        <dbReference type="EMBL" id="KAH7994493.1"/>
    </source>
</evidence>
<accession>A0ACB8EPN3</accession>
<keyword evidence="2" id="KW-1185">Reference proteome</keyword>
<dbReference type="EMBL" id="CM037620">
    <property type="protein sequence ID" value="KAH7994493.1"/>
    <property type="molecule type" value="Genomic_DNA"/>
</dbReference>
<dbReference type="Proteomes" id="UP000827872">
    <property type="component" value="Linkage Group LG07"/>
</dbReference>
<proteinExistence type="predicted"/>
<reference evidence="1" key="1">
    <citation type="submission" date="2021-08" db="EMBL/GenBank/DDBJ databases">
        <title>The first chromosome-level gecko genome reveals the dynamic sex chromosomes of Neotropical dwarf geckos (Sphaerodactylidae: Sphaerodactylus).</title>
        <authorList>
            <person name="Pinto B.J."/>
            <person name="Keating S.E."/>
            <person name="Gamble T."/>
        </authorList>
    </citation>
    <scope>NUCLEOTIDE SEQUENCE</scope>
    <source>
        <strain evidence="1">TG3544</strain>
    </source>
</reference>
<gene>
    <name evidence="1" type="ORF">K3G42_008407</name>
</gene>
<comment type="caution">
    <text evidence="1">The sequence shown here is derived from an EMBL/GenBank/DDBJ whole genome shotgun (WGS) entry which is preliminary data.</text>
</comment>
<sequence>MLDQETRTCLSVAGGKTLEMKEEQAERMVLTEKIKTDLELFCKMAKEQKDHLQTAKVTWKQLQEVRARFRPKQQGFQREMKEFADILDESVTAEMETPILIPLLGSFHTCRIMHFQTAFNAL</sequence>
<protein>
    <submittedName>
        <fullName evidence="1">Uncharacterized protein</fullName>
    </submittedName>
</protein>